<evidence type="ECO:0000256" key="11">
    <source>
        <dbReference type="ARBA" id="ARBA00023310"/>
    </source>
</evidence>
<dbReference type="AlphaFoldDB" id="A0A8K1UDW2"/>
<evidence type="ECO:0000256" key="8">
    <source>
        <dbReference type="ARBA" id="ARBA00023065"/>
    </source>
</evidence>
<dbReference type="GO" id="GO:0031966">
    <property type="term" value="C:mitochondrial membrane"/>
    <property type="evidence" value="ECO:0007669"/>
    <property type="project" value="UniProtKB-SubCell"/>
</dbReference>
<geneLocation type="mitochondrion" evidence="16"/>
<dbReference type="InterPro" id="IPR050635">
    <property type="entry name" value="ATPase_protein_8"/>
</dbReference>
<evidence type="ECO:0000256" key="5">
    <source>
        <dbReference type="ARBA" id="ARBA00022692"/>
    </source>
</evidence>
<dbReference type="GO" id="GO:0015078">
    <property type="term" value="F:proton transmembrane transporter activity"/>
    <property type="evidence" value="ECO:0007669"/>
    <property type="project" value="InterPro"/>
</dbReference>
<evidence type="ECO:0000256" key="3">
    <source>
        <dbReference type="ARBA" id="ARBA00022448"/>
    </source>
</evidence>
<dbReference type="GO" id="GO:0045259">
    <property type="term" value="C:proton-transporting ATP synthase complex"/>
    <property type="evidence" value="ECO:0007669"/>
    <property type="project" value="UniProtKB-KW"/>
</dbReference>
<keyword evidence="10" id="KW-0472">Membrane</keyword>
<protein>
    <recommendedName>
        <fullName evidence="14">ATP synthase complex subunit 8</fullName>
    </recommendedName>
</protein>
<dbReference type="Pfam" id="PF00895">
    <property type="entry name" value="ATP-synt_8"/>
    <property type="match status" value="1"/>
</dbReference>
<evidence type="ECO:0000313" key="16">
    <source>
        <dbReference type="EMBL" id="UDN41941.1"/>
    </source>
</evidence>
<organism evidence="16">
    <name type="scientific">Sillago sp. 1 SS-2021</name>
    <dbReference type="NCBI Taxonomy" id="2879623"/>
    <lineage>
        <taxon>Eukaryota</taxon>
        <taxon>Metazoa</taxon>
        <taxon>Chordata</taxon>
        <taxon>Craniata</taxon>
        <taxon>Vertebrata</taxon>
        <taxon>Euteleostomi</taxon>
        <taxon>Actinopterygii</taxon>
        <taxon>Neopterygii</taxon>
        <taxon>Teleostei</taxon>
        <taxon>Neoteleostei</taxon>
        <taxon>Acanthomorphata</taxon>
        <taxon>Eupercaria</taxon>
        <taxon>Sillaginidae</taxon>
        <taxon>Sillago</taxon>
    </lineage>
</organism>
<dbReference type="EMBL" id="MW532121">
    <property type="protein sequence ID" value="UDN41941.1"/>
    <property type="molecule type" value="Genomic_DNA"/>
</dbReference>
<proteinExistence type="inferred from homology"/>
<dbReference type="InterPro" id="IPR001421">
    <property type="entry name" value="ATP8_metazoa"/>
</dbReference>
<name>A0A8K1UDW2_9TELE</name>
<dbReference type="PANTHER" id="PTHR39937:SF1">
    <property type="entry name" value="ATP SYNTHASE PROTEIN 8"/>
    <property type="match status" value="1"/>
</dbReference>
<sequence length="54" mass="6613">MPQLNPEPWFQMLMLSWLIFLTLLPMKVMAYKFPHDPVAPEKKHKPTPWTWPWH</sequence>
<keyword evidence="7" id="KW-1133">Transmembrane helix</keyword>
<feature type="signal peptide" evidence="15">
    <location>
        <begin position="1"/>
        <end position="30"/>
    </location>
</feature>
<comment type="function">
    <text evidence="12">Subunit 8, of the mitochondrial membrane ATP synthase complex (F(1)F(0) ATP synthase or Complex V) that produces ATP from ADP in the presence of a proton gradient across the membrane which is generated by electron transport complexes of the respiratory chain. ATP synthase complex consist of a soluble F(1) head domain - the catalytic core - and a membrane F(1) domain - the membrane proton channel. These two domains are linked by a central stalk rotating inside the F(1) region and a stationary peripheral stalk. During catalysis, ATP synthesis in the catalytic domain of F(1) is coupled via a rotary mechanism of the central stalk subunits to proton translocation. In vivo, can only synthesize ATP although its ATP hydrolase activity can be activated artificially in vitro. Part of the complex F(0) domain.</text>
</comment>
<evidence type="ECO:0000256" key="7">
    <source>
        <dbReference type="ARBA" id="ARBA00022989"/>
    </source>
</evidence>
<keyword evidence="3 14" id="KW-0813">Transport</keyword>
<gene>
    <name evidence="16" type="primary">ATP8</name>
</gene>
<evidence type="ECO:0000256" key="13">
    <source>
        <dbReference type="ARBA" id="ARBA00064647"/>
    </source>
</evidence>
<keyword evidence="6 14" id="KW-0375">Hydrogen ion transport</keyword>
<evidence type="ECO:0000256" key="1">
    <source>
        <dbReference type="ARBA" id="ARBA00004304"/>
    </source>
</evidence>
<reference evidence="16" key="1">
    <citation type="submission" date="2021-01" db="EMBL/GenBank/DDBJ databases">
        <title>Complete mitochondrial genome of four Sillaginids (Perciformes, Sillaginidae): Genome characterization and phylogenetic analysis.</title>
        <authorList>
            <person name="Saha S."/>
            <person name="Yu Z.-S."/>
            <person name="Song N."/>
            <person name="Gao T."/>
        </authorList>
    </citation>
    <scope>NUCLEOTIDE SEQUENCE</scope>
</reference>
<comment type="subcellular location">
    <subcellularLocation>
        <location evidence="1 14">Mitochondrion membrane</location>
        <topology evidence="1 14">Single-pass membrane protein</topology>
    </subcellularLocation>
</comment>
<keyword evidence="11" id="KW-0066">ATP synthesis</keyword>
<dbReference type="PANTHER" id="PTHR39937">
    <property type="entry name" value="ATP SYNTHASE PROTEIN 8"/>
    <property type="match status" value="1"/>
</dbReference>
<accession>A0A8K1UDW2</accession>
<comment type="similarity">
    <text evidence="2 14">Belongs to the ATPase protein 8 family.</text>
</comment>
<evidence type="ECO:0000256" key="2">
    <source>
        <dbReference type="ARBA" id="ARBA00008892"/>
    </source>
</evidence>
<evidence type="ECO:0000256" key="9">
    <source>
        <dbReference type="ARBA" id="ARBA00023128"/>
    </source>
</evidence>
<evidence type="ECO:0000256" key="10">
    <source>
        <dbReference type="ARBA" id="ARBA00023136"/>
    </source>
</evidence>
<dbReference type="GO" id="GO:0015986">
    <property type="term" value="P:proton motive force-driven ATP synthesis"/>
    <property type="evidence" value="ECO:0007669"/>
    <property type="project" value="InterPro"/>
</dbReference>
<comment type="subunit">
    <text evidence="13">Component of the ATP synthase complex composed at least of ATP5F1A/subunit alpha, ATP5F1B/subunit beta, ATP5MC1/subunit c (homooctomer), MT-ATP6/subunit a, MT-ATP8/subunit 8, ATP5ME/subunit e, ATP5MF/subunit f, ATP5MG/subunit g, ATP5MK/subunit k, ATP5MJ/subunit j, ATP5F1C/subunit gamma, ATP5F1D/subunit delta, ATP5F1E/subunit epsilon, ATP5PF/subunit F6, ATP5PB/subunit b, ATP5PD/subunit d, ATP5PO/subunit OSCP. ATP synthase complex consists of a soluble F(1) head domain (subunits alpha(3) and beta(3)) - the catalytic core - and a membrane F(0) domain - the membrane proton channel (subunits c, a, 8, e, f, g, k and j). These two domains are linked by a central stalk (subunits gamma, delta, and epsilon) rotating inside the F1 region and a stationary peripheral stalk (subunits F6, b, d, and OSCP).</text>
</comment>
<evidence type="ECO:0000256" key="6">
    <source>
        <dbReference type="ARBA" id="ARBA00022781"/>
    </source>
</evidence>
<evidence type="ECO:0000256" key="12">
    <source>
        <dbReference type="ARBA" id="ARBA00053067"/>
    </source>
</evidence>
<keyword evidence="15" id="KW-0732">Signal</keyword>
<evidence type="ECO:0000256" key="4">
    <source>
        <dbReference type="ARBA" id="ARBA00022547"/>
    </source>
</evidence>
<feature type="chain" id="PRO_5035479721" description="ATP synthase complex subunit 8" evidence="15">
    <location>
        <begin position="31"/>
        <end position="54"/>
    </location>
</feature>
<keyword evidence="9 14" id="KW-0496">Mitochondrion</keyword>
<keyword evidence="5 14" id="KW-0812">Transmembrane</keyword>
<evidence type="ECO:0000256" key="14">
    <source>
        <dbReference type="RuleBase" id="RU003661"/>
    </source>
</evidence>
<keyword evidence="8 14" id="KW-0406">Ion transport</keyword>
<evidence type="ECO:0000256" key="15">
    <source>
        <dbReference type="SAM" id="SignalP"/>
    </source>
</evidence>
<keyword evidence="4 14" id="KW-0138">CF(0)</keyword>